<name>A0A5S6QE13_TRIMR</name>
<dbReference type="WBParaSite" id="TMUE_1000005596.1">
    <property type="protein sequence ID" value="TMUE_1000005596.1"/>
    <property type="gene ID" value="WBGene00291096"/>
</dbReference>
<dbReference type="InterPro" id="IPR021900">
    <property type="entry name" value="DUF3512"/>
</dbReference>
<feature type="region of interest" description="Disordered" evidence="6">
    <location>
        <begin position="461"/>
        <end position="490"/>
    </location>
</feature>
<organism evidence="8 9">
    <name type="scientific">Trichuris muris</name>
    <name type="common">Mouse whipworm</name>
    <dbReference type="NCBI Taxonomy" id="70415"/>
    <lineage>
        <taxon>Eukaryota</taxon>
        <taxon>Metazoa</taxon>
        <taxon>Ecdysozoa</taxon>
        <taxon>Nematoda</taxon>
        <taxon>Enoplea</taxon>
        <taxon>Dorylaimia</taxon>
        <taxon>Trichinellida</taxon>
        <taxon>Trichuridae</taxon>
        <taxon>Trichuris</taxon>
    </lineage>
</organism>
<feature type="compositionally biased region" description="Basic residues" evidence="6">
    <location>
        <begin position="68"/>
        <end position="77"/>
    </location>
</feature>
<dbReference type="Pfam" id="PF00439">
    <property type="entry name" value="Bromodomain"/>
    <property type="match status" value="1"/>
</dbReference>
<comment type="subcellular location">
    <subcellularLocation>
        <location evidence="1">Nucleus</location>
    </subcellularLocation>
</comment>
<feature type="compositionally biased region" description="Polar residues" evidence="6">
    <location>
        <begin position="18"/>
        <end position="29"/>
    </location>
</feature>
<evidence type="ECO:0000259" key="7">
    <source>
        <dbReference type="SMART" id="SM00297"/>
    </source>
</evidence>
<keyword evidence="4" id="KW-0804">Transcription</keyword>
<dbReference type="Pfam" id="PF12024">
    <property type="entry name" value="DUF3512"/>
    <property type="match status" value="1"/>
</dbReference>
<evidence type="ECO:0000256" key="1">
    <source>
        <dbReference type="ARBA" id="ARBA00004123"/>
    </source>
</evidence>
<evidence type="ECO:0000313" key="8">
    <source>
        <dbReference type="Proteomes" id="UP000046395"/>
    </source>
</evidence>
<dbReference type="Gene3D" id="1.20.920.10">
    <property type="entry name" value="Bromodomain-like"/>
    <property type="match status" value="1"/>
</dbReference>
<dbReference type="PANTHER" id="PTHR22881:SF27">
    <property type="entry name" value="BROMODOMAIN CONTAINING 7_9"/>
    <property type="match status" value="1"/>
</dbReference>
<dbReference type="AlphaFoldDB" id="A0A5S6QE13"/>
<reference evidence="9" key="1">
    <citation type="submission" date="2019-12" db="UniProtKB">
        <authorList>
            <consortium name="WormBaseParasite"/>
        </authorList>
    </citation>
    <scope>IDENTIFICATION</scope>
</reference>
<dbReference type="SMART" id="SM00297">
    <property type="entry name" value="BROMO"/>
    <property type="match status" value="1"/>
</dbReference>
<dbReference type="SUPFAM" id="SSF47370">
    <property type="entry name" value="Bromodomain"/>
    <property type="match status" value="1"/>
</dbReference>
<feature type="domain" description="Bromo" evidence="7">
    <location>
        <begin position="140"/>
        <end position="244"/>
    </location>
</feature>
<keyword evidence="5" id="KW-0539">Nucleus</keyword>
<dbReference type="GO" id="GO:0006357">
    <property type="term" value="P:regulation of transcription by RNA polymerase II"/>
    <property type="evidence" value="ECO:0007669"/>
    <property type="project" value="TreeGrafter"/>
</dbReference>
<dbReference type="InterPro" id="IPR051831">
    <property type="entry name" value="Bromodomain_contain_prot"/>
</dbReference>
<evidence type="ECO:0000256" key="3">
    <source>
        <dbReference type="ARBA" id="ARBA00023117"/>
    </source>
</evidence>
<sequence length="639" mass="69889">MREEKRGLKLVLRLPSKSGFSQPASTSKTTSEEDENSDADLQSNGEDGNEVEDSSKVLCAPSTSGNGVKKKRKKRRFLFTAPPKGSKRRRVKAEVNVESDDASAEKMKGSEADDAKESDENIAQKADQEETSEPQPLPQSRVPISPFQLLLDFYVRLFVKKDPDSYFTKPFSASDCKAIVNQTDFAAIRRKVAMGNYKTLIELKSDLELVVSNVLKLNDFSTEYRIAARKFTLLIDYMFSKEKMLALQRTLPGMHRVTAEQLGFSEAPKQLHCLRKGKTNRCPLVVDDLTAEEIVCQAQSMSELAAEYAASSFPLTCPKLCPNKVTTLKILTPNKIYRREDNVGGGRGFAKAKRPVLLSDIVGPLKEGNPGLLVTCPEPRKEIPVTYLNYGPFSSFAPTYDSTWSTLPKQETDFLSADIDKAFENFCFGYKLFTSHHSEGRVDLAEAAGLLAKTQVAQNVNNAMSKSGRSDATTKESSSGEGAAKDPVRVELSDAEYQSLKSLEASGIDMSFLDNLRKSLNKAESSSQSPSTVASLLAANSKLIKSVVHLQNARLSQPPPITITNVPDPSEQELQAAGQLFSNLTALISQAPPGSIIGPKTVVLEKPRSGGNSQASSVATAEADEYDMNVLREFLQVDA</sequence>
<protein>
    <submittedName>
        <fullName evidence="9">Bromo domain-containing protein</fullName>
    </submittedName>
</protein>
<evidence type="ECO:0000256" key="2">
    <source>
        <dbReference type="ARBA" id="ARBA00023015"/>
    </source>
</evidence>
<proteinExistence type="predicted"/>
<dbReference type="InterPro" id="IPR001487">
    <property type="entry name" value="Bromodomain"/>
</dbReference>
<dbReference type="InterPro" id="IPR036427">
    <property type="entry name" value="Bromodomain-like_sf"/>
</dbReference>
<dbReference type="GO" id="GO:0005634">
    <property type="term" value="C:nucleus"/>
    <property type="evidence" value="ECO:0007669"/>
    <property type="project" value="UniProtKB-SubCell"/>
</dbReference>
<dbReference type="Proteomes" id="UP000046395">
    <property type="component" value="Unassembled WGS sequence"/>
</dbReference>
<feature type="compositionally biased region" description="Basic and acidic residues" evidence="6">
    <location>
        <begin position="103"/>
        <end position="119"/>
    </location>
</feature>
<dbReference type="PANTHER" id="PTHR22881">
    <property type="entry name" value="BROMODOMAIN CONTAINING PROTEIN"/>
    <property type="match status" value="1"/>
</dbReference>
<keyword evidence="3" id="KW-0103">Bromodomain</keyword>
<keyword evidence="2" id="KW-0805">Transcription regulation</keyword>
<keyword evidence="8" id="KW-1185">Reference proteome</keyword>
<feature type="region of interest" description="Disordered" evidence="6">
    <location>
        <begin position="1"/>
        <end position="141"/>
    </location>
</feature>
<dbReference type="STRING" id="70415.A0A5S6QE13"/>
<accession>A0A5S6QE13</accession>
<evidence type="ECO:0000256" key="5">
    <source>
        <dbReference type="ARBA" id="ARBA00023242"/>
    </source>
</evidence>
<evidence type="ECO:0000313" key="9">
    <source>
        <dbReference type="WBParaSite" id="TMUE_1000005596.1"/>
    </source>
</evidence>
<evidence type="ECO:0000256" key="6">
    <source>
        <dbReference type="SAM" id="MobiDB-lite"/>
    </source>
</evidence>
<evidence type="ECO:0000256" key="4">
    <source>
        <dbReference type="ARBA" id="ARBA00023163"/>
    </source>
</evidence>